<gene>
    <name evidence="1" type="ORF">LTRI10_LOCUS37795</name>
</gene>
<dbReference type="PANTHER" id="PTHR11439:SF470">
    <property type="entry name" value="CYSTEINE-RICH RLK (RECEPTOR-LIKE PROTEIN KINASE) 8"/>
    <property type="match status" value="1"/>
</dbReference>
<evidence type="ECO:0000313" key="2">
    <source>
        <dbReference type="Proteomes" id="UP001497516"/>
    </source>
</evidence>
<reference evidence="1 2" key="1">
    <citation type="submission" date="2024-04" db="EMBL/GenBank/DDBJ databases">
        <authorList>
            <person name="Fracassetti M."/>
        </authorList>
    </citation>
    <scope>NUCLEOTIDE SEQUENCE [LARGE SCALE GENOMIC DNA]</scope>
</reference>
<evidence type="ECO:0008006" key="3">
    <source>
        <dbReference type="Google" id="ProtNLM"/>
    </source>
</evidence>
<accession>A0AAV2FGR6</accession>
<sequence>MADVSCELQWLSYLFHDLNVQFADPFALYCDNTSAIRIAENPVAHERTKHIEIDCHLIREKVAARLIKLFYISTDSQLADVLTKSLPIHRFVELIGKLGMCDIHAPA</sequence>
<organism evidence="1 2">
    <name type="scientific">Linum trigynum</name>
    <dbReference type="NCBI Taxonomy" id="586398"/>
    <lineage>
        <taxon>Eukaryota</taxon>
        <taxon>Viridiplantae</taxon>
        <taxon>Streptophyta</taxon>
        <taxon>Embryophyta</taxon>
        <taxon>Tracheophyta</taxon>
        <taxon>Spermatophyta</taxon>
        <taxon>Magnoliopsida</taxon>
        <taxon>eudicotyledons</taxon>
        <taxon>Gunneridae</taxon>
        <taxon>Pentapetalae</taxon>
        <taxon>rosids</taxon>
        <taxon>fabids</taxon>
        <taxon>Malpighiales</taxon>
        <taxon>Linaceae</taxon>
        <taxon>Linum</taxon>
    </lineage>
</organism>
<name>A0AAV2FGR6_9ROSI</name>
<dbReference type="CDD" id="cd09272">
    <property type="entry name" value="RNase_HI_RT_Ty1"/>
    <property type="match status" value="1"/>
</dbReference>
<proteinExistence type="predicted"/>
<protein>
    <recommendedName>
        <fullName evidence="3">Copia protein</fullName>
    </recommendedName>
</protein>
<dbReference type="AlphaFoldDB" id="A0AAV2FGR6"/>
<dbReference type="EMBL" id="OZ034819">
    <property type="protein sequence ID" value="CAL1397499.1"/>
    <property type="molecule type" value="Genomic_DNA"/>
</dbReference>
<dbReference type="Proteomes" id="UP001497516">
    <property type="component" value="Chromosome 6"/>
</dbReference>
<dbReference type="PANTHER" id="PTHR11439">
    <property type="entry name" value="GAG-POL-RELATED RETROTRANSPOSON"/>
    <property type="match status" value="1"/>
</dbReference>
<evidence type="ECO:0000313" key="1">
    <source>
        <dbReference type="EMBL" id="CAL1397499.1"/>
    </source>
</evidence>
<keyword evidence="2" id="KW-1185">Reference proteome</keyword>